<evidence type="ECO:0000313" key="1">
    <source>
        <dbReference type="EMBL" id="CAG8440231.1"/>
    </source>
</evidence>
<sequence>MEFDLILNKNTASCVSVPVEFSEEYGSNYINISVCKEPKSNTEVAVADGSKKQRLRMRGGSRKRSWVWQHFDSIVVINKNGKEIQYGVCQIITDGNIKCAQKIKVASGSTSNLIHYLSSVHGIMQIDYWGLTGKIFTITLDNGANVKAAINKIEGLVVGKGLLSAEVFVAHAKRLINFFISPKQNERLENAQQSLQIPEANNSCFLAWERLLLVKDYIDIVLFMLSKDNSSEACQDYNRLKKIMLVDDEWSLMNDLIHLLGPFNEYTEYFSGSEYVMISMMYPLITALISNRSLDKIVRNKYKNILM</sequence>
<organism evidence="1 2">
    <name type="scientific">Cetraspora pellucida</name>
    <dbReference type="NCBI Taxonomy" id="1433469"/>
    <lineage>
        <taxon>Eukaryota</taxon>
        <taxon>Fungi</taxon>
        <taxon>Fungi incertae sedis</taxon>
        <taxon>Mucoromycota</taxon>
        <taxon>Glomeromycotina</taxon>
        <taxon>Glomeromycetes</taxon>
        <taxon>Diversisporales</taxon>
        <taxon>Gigasporaceae</taxon>
        <taxon>Cetraspora</taxon>
    </lineage>
</organism>
<accession>A0ACA9JWT4</accession>
<keyword evidence="2" id="KW-1185">Reference proteome</keyword>
<comment type="caution">
    <text evidence="1">The sequence shown here is derived from an EMBL/GenBank/DDBJ whole genome shotgun (WGS) entry which is preliminary data.</text>
</comment>
<name>A0ACA9JWT4_9GLOM</name>
<dbReference type="EMBL" id="CAJVPW010000032">
    <property type="protein sequence ID" value="CAG8440231.1"/>
    <property type="molecule type" value="Genomic_DNA"/>
</dbReference>
<reference evidence="1" key="1">
    <citation type="submission" date="2021-06" db="EMBL/GenBank/DDBJ databases">
        <authorList>
            <person name="Kallberg Y."/>
            <person name="Tangrot J."/>
            <person name="Rosling A."/>
        </authorList>
    </citation>
    <scope>NUCLEOTIDE SEQUENCE</scope>
    <source>
        <strain evidence="1">28 12/20/2015</strain>
    </source>
</reference>
<evidence type="ECO:0000313" key="2">
    <source>
        <dbReference type="Proteomes" id="UP000789366"/>
    </source>
</evidence>
<dbReference type="Proteomes" id="UP000789366">
    <property type="component" value="Unassembled WGS sequence"/>
</dbReference>
<protein>
    <submittedName>
        <fullName evidence="1">13429_t:CDS:1</fullName>
    </submittedName>
</protein>
<gene>
    <name evidence="1" type="ORF">SPELUC_LOCUS116</name>
</gene>
<proteinExistence type="predicted"/>